<dbReference type="InterPro" id="IPR013120">
    <property type="entry name" value="FAR_NAD-bd"/>
</dbReference>
<dbReference type="Pfam" id="PF00550">
    <property type="entry name" value="PP-binding"/>
    <property type="match status" value="1"/>
</dbReference>
<dbReference type="InterPro" id="IPR036736">
    <property type="entry name" value="ACP-like_sf"/>
</dbReference>
<dbReference type="Gene3D" id="3.40.50.720">
    <property type="entry name" value="NAD(P)-binding Rossmann-like Domain"/>
    <property type="match status" value="1"/>
</dbReference>
<keyword evidence="2" id="KW-0597">Phosphoprotein</keyword>
<accession>A0ABR1UPJ2</accession>
<organism evidence="4 5">
    <name type="scientific">Apiospora saccharicola</name>
    <dbReference type="NCBI Taxonomy" id="335842"/>
    <lineage>
        <taxon>Eukaryota</taxon>
        <taxon>Fungi</taxon>
        <taxon>Dikarya</taxon>
        <taxon>Ascomycota</taxon>
        <taxon>Pezizomycotina</taxon>
        <taxon>Sordariomycetes</taxon>
        <taxon>Xylariomycetidae</taxon>
        <taxon>Amphisphaeriales</taxon>
        <taxon>Apiosporaceae</taxon>
        <taxon>Apiospora</taxon>
    </lineage>
</organism>
<dbReference type="Pfam" id="PF23562">
    <property type="entry name" value="AMP-binding_C_3"/>
    <property type="match status" value="1"/>
</dbReference>
<dbReference type="PROSITE" id="PS00012">
    <property type="entry name" value="PHOSPHOPANTETHEINE"/>
    <property type="match status" value="1"/>
</dbReference>
<dbReference type="InterPro" id="IPR042099">
    <property type="entry name" value="ANL_N_sf"/>
</dbReference>
<protein>
    <submittedName>
        <fullName evidence="4">Thioester reductase domain-containing protein</fullName>
    </submittedName>
</protein>
<dbReference type="Proteomes" id="UP001446871">
    <property type="component" value="Unassembled WGS sequence"/>
</dbReference>
<evidence type="ECO:0000256" key="2">
    <source>
        <dbReference type="ARBA" id="ARBA00022553"/>
    </source>
</evidence>
<reference evidence="4 5" key="1">
    <citation type="submission" date="2023-01" db="EMBL/GenBank/DDBJ databases">
        <title>Analysis of 21 Apiospora genomes using comparative genomics revels a genus with tremendous synthesis potential of carbohydrate active enzymes and secondary metabolites.</title>
        <authorList>
            <person name="Sorensen T."/>
        </authorList>
    </citation>
    <scope>NUCLEOTIDE SEQUENCE [LARGE SCALE GENOMIC DNA]</scope>
    <source>
        <strain evidence="4 5">CBS 83171</strain>
    </source>
</reference>
<dbReference type="InterPro" id="IPR036291">
    <property type="entry name" value="NAD(P)-bd_dom_sf"/>
</dbReference>
<dbReference type="Gene3D" id="3.40.50.12780">
    <property type="entry name" value="N-terminal domain of ligase-like"/>
    <property type="match status" value="1"/>
</dbReference>
<keyword evidence="1" id="KW-0596">Phosphopantetheine</keyword>
<feature type="domain" description="Polyketide synthase-like phosphopantetheine-binding" evidence="3">
    <location>
        <begin position="583"/>
        <end position="646"/>
    </location>
</feature>
<dbReference type="InterPro" id="IPR000873">
    <property type="entry name" value="AMP-dep_synth/lig_dom"/>
</dbReference>
<evidence type="ECO:0000259" key="3">
    <source>
        <dbReference type="SMART" id="SM00823"/>
    </source>
</evidence>
<sequence length="1075" mass="121123">MTELTFRYPEIHPVFQRENASCCRLAHMRPDELAEAVPEYVLFSYAVTSNPRDGFVDISARCFANSINRASWYLLETLGEPKNFESVGYYGTNDLRYFIFMLAAIKVGYTMVYTSPRNNLDGHLNVLEKCECGVFLLASAVSAQVQPILAERPMRAFTVPELEWFLEESLVEPYPYTKTFEEARHDPCVVLHTTGSTGLPKPVVWKNAMLSTYETWRTIPDVDGFVPTIEVYQTARRVYTSLPMYHTSGLNAAIIWTLSLGVTLVFGGAHVIPNADYVDEVHRYADVEGSMGAPSLYEDLCAQPKMLVHMRHLHYVVSSGGKPFFGPRNNLAPLSRAAGDQISKYSRVIGNLGATETACLPRLCPSMADWQYFYWHPTHSGIEMREHVEGMYELVIVRDRNLEPFQGVFYAYPELEEWPMNDLYDRHPTQPSLWRYRGRKDHVIVFSNGEKVVPVLMEAALTSSPMVKGAMVVGHRRFQPLALLELADSQDPPEDDMERRTLIQELRHFIEDANTYAPAHAQLDHHHILFTDPSRPIHYLGQGKIQRQLTYNLYEDDIIAAYNAIEKRTVSSSHIFTSVWESVDWLRRQLMEVAGKELEADDDLFKAGVDSLHVMKLAHEIGGVSPSAIYRHPTLRLLATFLVGNASDDGNRPDSTDALDKMESLLRLYTAALPRQVRKETRTAADGTKRARETNMRVVLTGSTGSLGSYLLDALYHSPQVAGIVCLNRGTDSADRQRSVSAGRGLTSDWDESRIQFLEADLSAPLLGLYPAVYQRLQTETTHVIHNQWPVNFHWPVACFEPHIRGVRNLVDLCLVTRHDALLFFVSSVSTVGAWPEPEPVPEVPVRSMAAAAMGYGQAKLVSEQILERAAAFSGLRAVTCRIGVVAGPVDRPEGLWNRHEYIPALTSEKQLINSSAYLDLLPEDFPGRASVDWLPVDKVATILLEILGFHERSPEPADTPLPVFHVSNPNTIPWASLIEYVYGSIALPRAPFATWLERLEESSDESLQDVEKNPAAKLTDFYERIAEADSQVQLETWRAENASETLRATGPVNAEWVSQWMRQWGLSKIELVMR</sequence>
<dbReference type="SUPFAM" id="SSF51735">
    <property type="entry name" value="NAD(P)-binding Rossmann-fold domains"/>
    <property type="match status" value="1"/>
</dbReference>
<dbReference type="PANTHER" id="PTHR43439:SF2">
    <property type="entry name" value="ENZYME, PUTATIVE (JCVI)-RELATED"/>
    <property type="match status" value="1"/>
</dbReference>
<proteinExistence type="predicted"/>
<evidence type="ECO:0000313" key="4">
    <source>
        <dbReference type="EMBL" id="KAK8059990.1"/>
    </source>
</evidence>
<evidence type="ECO:0000256" key="1">
    <source>
        <dbReference type="ARBA" id="ARBA00022450"/>
    </source>
</evidence>
<dbReference type="Pfam" id="PF00501">
    <property type="entry name" value="AMP-binding"/>
    <property type="match status" value="1"/>
</dbReference>
<dbReference type="InterPro" id="IPR009081">
    <property type="entry name" value="PP-bd_ACP"/>
</dbReference>
<keyword evidence="5" id="KW-1185">Reference proteome</keyword>
<name>A0ABR1UPJ2_9PEZI</name>
<gene>
    <name evidence="4" type="ORF">PG996_009920</name>
</gene>
<evidence type="ECO:0000313" key="5">
    <source>
        <dbReference type="Proteomes" id="UP001446871"/>
    </source>
</evidence>
<dbReference type="PROSITE" id="PS00455">
    <property type="entry name" value="AMP_BINDING"/>
    <property type="match status" value="1"/>
</dbReference>
<dbReference type="InterPro" id="IPR020806">
    <property type="entry name" value="PKS_PP-bd"/>
</dbReference>
<dbReference type="SMART" id="SM00823">
    <property type="entry name" value="PKS_PP"/>
    <property type="match status" value="1"/>
</dbReference>
<dbReference type="PANTHER" id="PTHR43439">
    <property type="entry name" value="PHENYLACETATE-COENZYME A LIGASE"/>
    <property type="match status" value="1"/>
</dbReference>
<dbReference type="SUPFAM" id="SSF47336">
    <property type="entry name" value="ACP-like"/>
    <property type="match status" value="1"/>
</dbReference>
<dbReference type="InterPro" id="IPR051414">
    <property type="entry name" value="Adenylate-forming_Reductase"/>
</dbReference>
<dbReference type="InterPro" id="IPR006162">
    <property type="entry name" value="Ppantetheine_attach_site"/>
</dbReference>
<dbReference type="EMBL" id="JAQQWM010000006">
    <property type="protein sequence ID" value="KAK8059990.1"/>
    <property type="molecule type" value="Genomic_DNA"/>
</dbReference>
<dbReference type="SUPFAM" id="SSF56801">
    <property type="entry name" value="Acetyl-CoA synthetase-like"/>
    <property type="match status" value="1"/>
</dbReference>
<comment type="caution">
    <text evidence="4">The sequence shown here is derived from an EMBL/GenBank/DDBJ whole genome shotgun (WGS) entry which is preliminary data.</text>
</comment>
<dbReference type="InterPro" id="IPR020845">
    <property type="entry name" value="AMP-binding_CS"/>
</dbReference>
<dbReference type="Pfam" id="PF07993">
    <property type="entry name" value="NAD_binding_4"/>
    <property type="match status" value="1"/>
</dbReference>
<dbReference type="Gene3D" id="1.10.1200.10">
    <property type="entry name" value="ACP-like"/>
    <property type="match status" value="1"/>
</dbReference>